<feature type="compositionally biased region" description="Basic residues" evidence="1">
    <location>
        <begin position="318"/>
        <end position="342"/>
    </location>
</feature>
<dbReference type="Gene3D" id="3.40.50.1820">
    <property type="entry name" value="alpha/beta hydrolase"/>
    <property type="match status" value="1"/>
</dbReference>
<evidence type="ECO:0000256" key="1">
    <source>
        <dbReference type="SAM" id="MobiDB-lite"/>
    </source>
</evidence>
<dbReference type="Proteomes" id="UP000183410">
    <property type="component" value="Unassembled WGS sequence"/>
</dbReference>
<name>A0A1I2C009_9BACL</name>
<feature type="compositionally biased region" description="Basic residues" evidence="1">
    <location>
        <begin position="238"/>
        <end position="247"/>
    </location>
</feature>
<evidence type="ECO:0000313" key="4">
    <source>
        <dbReference type="Proteomes" id="UP000183410"/>
    </source>
</evidence>
<feature type="compositionally biased region" description="Polar residues" evidence="1">
    <location>
        <begin position="304"/>
        <end position="317"/>
    </location>
</feature>
<dbReference type="EMBL" id="FONN01000004">
    <property type="protein sequence ID" value="SFE61468.1"/>
    <property type="molecule type" value="Genomic_DNA"/>
</dbReference>
<accession>A0A1I2C009</accession>
<dbReference type="InterPro" id="IPR000073">
    <property type="entry name" value="AB_hydrolase_1"/>
</dbReference>
<reference evidence="4" key="1">
    <citation type="submission" date="2016-10" db="EMBL/GenBank/DDBJ databases">
        <authorList>
            <person name="Varghese N."/>
            <person name="Submissions S."/>
        </authorList>
    </citation>
    <scope>NUCLEOTIDE SEQUENCE [LARGE SCALE GENOMIC DNA]</scope>
    <source>
        <strain evidence="4">CGMCC 1.10223</strain>
    </source>
</reference>
<evidence type="ECO:0000259" key="2">
    <source>
        <dbReference type="Pfam" id="PF00561"/>
    </source>
</evidence>
<evidence type="ECO:0000313" key="3">
    <source>
        <dbReference type="EMBL" id="SFE61468.1"/>
    </source>
</evidence>
<dbReference type="AlphaFoldDB" id="A0A1I2C009"/>
<gene>
    <name evidence="3" type="ORF">SAMN04487969_104172</name>
</gene>
<feature type="compositionally biased region" description="Polar residues" evidence="1">
    <location>
        <begin position="223"/>
        <end position="237"/>
    </location>
</feature>
<sequence length="348" mass="38933">MNLTPLTSTSKKATGRKRWKKLALLTSAVFLLLISSGFIYEWIASEQASKKYAPPGQLVDVGGHKLHIKKAGSGSPTILLEAGSGETSLSWRDIPEQLASFATVVSYDRAGYTWSETATKARSGEQIVEELHTALDEAGMSGPYLLVGHSLGGMNNQLIAKKYPHQTTRQRLKHKSTKKDERKTATIQQHKNINRKTTPPMRKRRKSEAAFRRCSHHPKQATGDPNKQNQFIKGTTTPRKHEKKQPKAKGANITQDDSSGKKSQKIPDKRSTRGIPQEKPKDTTSNQNSKNHKEIGQPAKRQIQKNAADSNLSITQKNRQKQTHDKKKNTIKNSRSKLSRKKHELDSL</sequence>
<feature type="compositionally biased region" description="Basic residues" evidence="1">
    <location>
        <begin position="162"/>
        <end position="177"/>
    </location>
</feature>
<dbReference type="SUPFAM" id="SSF53474">
    <property type="entry name" value="alpha/beta-Hydrolases"/>
    <property type="match status" value="1"/>
</dbReference>
<protein>
    <submittedName>
        <fullName evidence="3">Alpha/beta hydrolase fold</fullName>
    </submittedName>
</protein>
<organism evidence="3 4">
    <name type="scientific">Paenibacillus algorifonticola</name>
    <dbReference type="NCBI Taxonomy" id="684063"/>
    <lineage>
        <taxon>Bacteria</taxon>
        <taxon>Bacillati</taxon>
        <taxon>Bacillota</taxon>
        <taxon>Bacilli</taxon>
        <taxon>Bacillales</taxon>
        <taxon>Paenibacillaceae</taxon>
        <taxon>Paenibacillus</taxon>
    </lineage>
</organism>
<proteinExistence type="predicted"/>
<feature type="region of interest" description="Disordered" evidence="1">
    <location>
        <begin position="162"/>
        <end position="348"/>
    </location>
</feature>
<keyword evidence="3" id="KW-0378">Hydrolase</keyword>
<keyword evidence="4" id="KW-1185">Reference proteome</keyword>
<dbReference type="Pfam" id="PF00561">
    <property type="entry name" value="Abhydrolase_1"/>
    <property type="match status" value="1"/>
</dbReference>
<dbReference type="GO" id="GO:0016787">
    <property type="term" value="F:hydrolase activity"/>
    <property type="evidence" value="ECO:0007669"/>
    <property type="project" value="UniProtKB-KW"/>
</dbReference>
<dbReference type="InterPro" id="IPR029058">
    <property type="entry name" value="AB_hydrolase_fold"/>
</dbReference>
<feature type="domain" description="AB hydrolase-1" evidence="2">
    <location>
        <begin position="76"/>
        <end position="165"/>
    </location>
</feature>
<feature type="compositionally biased region" description="Basic and acidic residues" evidence="1">
    <location>
        <begin position="265"/>
        <end position="282"/>
    </location>
</feature>
<dbReference type="RefSeq" id="WP_074904720.1">
    <property type="nucleotide sequence ID" value="NZ_FONN01000004.1"/>
</dbReference>